<dbReference type="PROSITE" id="PS01063">
    <property type="entry name" value="SIGMA70_ECF"/>
    <property type="match status" value="1"/>
</dbReference>
<evidence type="ECO:0000256" key="4">
    <source>
        <dbReference type="ARBA" id="ARBA00023125"/>
    </source>
</evidence>
<evidence type="ECO:0000313" key="9">
    <source>
        <dbReference type="EMBL" id="UZF87130.1"/>
    </source>
</evidence>
<dbReference type="Pfam" id="PF08281">
    <property type="entry name" value="Sigma70_r4_2"/>
    <property type="match status" value="1"/>
</dbReference>
<dbReference type="AlphaFoldDB" id="A0A9E8CLP8"/>
<evidence type="ECO:0000256" key="5">
    <source>
        <dbReference type="ARBA" id="ARBA00023163"/>
    </source>
</evidence>
<dbReference type="EMBL" id="CP102774">
    <property type="protein sequence ID" value="UZF87130.1"/>
    <property type="molecule type" value="Genomic_DNA"/>
</dbReference>
<accession>A0A9E8CLP8</accession>
<dbReference type="PANTHER" id="PTHR43133">
    <property type="entry name" value="RNA POLYMERASE ECF-TYPE SIGMA FACTO"/>
    <property type="match status" value="1"/>
</dbReference>
<gene>
    <name evidence="9" type="ORF">NWE54_25845</name>
</gene>
<name>A0A9E8CLP8_9HYPH</name>
<feature type="domain" description="RNA polymerase sigma factor 70 region 4 type 2" evidence="8">
    <location>
        <begin position="118"/>
        <end position="166"/>
    </location>
</feature>
<dbReference type="InterPro" id="IPR013325">
    <property type="entry name" value="RNA_pol_sigma_r2"/>
</dbReference>
<dbReference type="InterPro" id="IPR014284">
    <property type="entry name" value="RNA_pol_sigma-70_dom"/>
</dbReference>
<dbReference type="Pfam" id="PF04542">
    <property type="entry name" value="Sigma70_r2"/>
    <property type="match status" value="1"/>
</dbReference>
<dbReference type="SUPFAM" id="SSF88946">
    <property type="entry name" value="Sigma2 domain of RNA polymerase sigma factors"/>
    <property type="match status" value="1"/>
</dbReference>
<keyword evidence="2 6" id="KW-0805">Transcription regulation</keyword>
<dbReference type="GO" id="GO:0006352">
    <property type="term" value="P:DNA-templated transcription initiation"/>
    <property type="evidence" value="ECO:0007669"/>
    <property type="project" value="InterPro"/>
</dbReference>
<evidence type="ECO:0000259" key="7">
    <source>
        <dbReference type="Pfam" id="PF04542"/>
    </source>
</evidence>
<dbReference type="NCBIfam" id="TIGR02937">
    <property type="entry name" value="sigma70-ECF"/>
    <property type="match status" value="1"/>
</dbReference>
<sequence length="201" mass="22372">MAFEKGDAGQKGAGGLSIQQQMLAHQPQLRAYAMSLSRSADKSDDLVQETLLRAISKIDTFRPGTNLGAWLTTILRNCYLSDLRRRRHEVEDADGCYSETLRTAPEQEGHLEYREFCSALRAIPFDQREALMLVGAAGLSYEDTATLCRTTTGTIKSRINRARSRLAALLSIESLDELGFDNQTRAVMAGNPGDNPRRWSF</sequence>
<proteinExistence type="inferred from homology"/>
<dbReference type="InterPro" id="IPR013324">
    <property type="entry name" value="RNA_pol_sigma_r3/r4-like"/>
</dbReference>
<feature type="domain" description="RNA polymerase sigma-70 region 2" evidence="7">
    <location>
        <begin position="24"/>
        <end position="87"/>
    </location>
</feature>
<dbReference type="GO" id="GO:0016987">
    <property type="term" value="F:sigma factor activity"/>
    <property type="evidence" value="ECO:0007669"/>
    <property type="project" value="UniProtKB-KW"/>
</dbReference>
<keyword evidence="4 6" id="KW-0238">DNA-binding</keyword>
<dbReference type="InterPro" id="IPR007627">
    <property type="entry name" value="RNA_pol_sigma70_r2"/>
</dbReference>
<comment type="similarity">
    <text evidence="1 6">Belongs to the sigma-70 factor family. ECF subfamily.</text>
</comment>
<dbReference type="InterPro" id="IPR000838">
    <property type="entry name" value="RNA_pol_sigma70_ECF_CS"/>
</dbReference>
<evidence type="ECO:0000256" key="2">
    <source>
        <dbReference type="ARBA" id="ARBA00023015"/>
    </source>
</evidence>
<evidence type="ECO:0000256" key="1">
    <source>
        <dbReference type="ARBA" id="ARBA00010641"/>
    </source>
</evidence>
<dbReference type="Gene3D" id="1.10.1740.10">
    <property type="match status" value="1"/>
</dbReference>
<dbReference type="SUPFAM" id="SSF88659">
    <property type="entry name" value="Sigma3 and sigma4 domains of RNA polymerase sigma factors"/>
    <property type="match status" value="1"/>
</dbReference>
<dbReference type="InterPro" id="IPR036388">
    <property type="entry name" value="WH-like_DNA-bd_sf"/>
</dbReference>
<organism evidence="9">
    <name type="scientific">Bosea sp. NBC_00436</name>
    <dbReference type="NCBI Taxonomy" id="2969620"/>
    <lineage>
        <taxon>Bacteria</taxon>
        <taxon>Pseudomonadati</taxon>
        <taxon>Pseudomonadota</taxon>
        <taxon>Alphaproteobacteria</taxon>
        <taxon>Hyphomicrobiales</taxon>
        <taxon>Boseaceae</taxon>
        <taxon>Bosea</taxon>
    </lineage>
</organism>
<dbReference type="InterPro" id="IPR013249">
    <property type="entry name" value="RNA_pol_sigma70_r4_t2"/>
</dbReference>
<dbReference type="GO" id="GO:0003677">
    <property type="term" value="F:DNA binding"/>
    <property type="evidence" value="ECO:0007669"/>
    <property type="project" value="UniProtKB-KW"/>
</dbReference>
<evidence type="ECO:0000256" key="6">
    <source>
        <dbReference type="RuleBase" id="RU000716"/>
    </source>
</evidence>
<keyword evidence="5 6" id="KW-0804">Transcription</keyword>
<dbReference type="PANTHER" id="PTHR43133:SF25">
    <property type="entry name" value="RNA POLYMERASE SIGMA FACTOR RFAY-RELATED"/>
    <property type="match status" value="1"/>
</dbReference>
<keyword evidence="3 6" id="KW-0731">Sigma factor</keyword>
<protein>
    <recommendedName>
        <fullName evidence="6">RNA polymerase sigma factor</fullName>
    </recommendedName>
</protein>
<dbReference type="Gene3D" id="1.10.10.10">
    <property type="entry name" value="Winged helix-like DNA-binding domain superfamily/Winged helix DNA-binding domain"/>
    <property type="match status" value="1"/>
</dbReference>
<reference evidence="9" key="1">
    <citation type="submission" date="2022-08" db="EMBL/GenBank/DDBJ databases">
        <title>Complete Genome Sequences of 2 Bosea sp. soil isolates.</title>
        <authorList>
            <person name="Alvarez Arevalo M."/>
            <person name="Sterndorff E.B."/>
            <person name="Faurdal D."/>
            <person name="Joergensen T.S."/>
            <person name="Weber T."/>
        </authorList>
    </citation>
    <scope>NUCLEOTIDE SEQUENCE</scope>
    <source>
        <strain evidence="9">NBC_00436</strain>
    </source>
</reference>
<dbReference type="InterPro" id="IPR039425">
    <property type="entry name" value="RNA_pol_sigma-70-like"/>
</dbReference>
<evidence type="ECO:0000259" key="8">
    <source>
        <dbReference type="Pfam" id="PF08281"/>
    </source>
</evidence>
<evidence type="ECO:0000256" key="3">
    <source>
        <dbReference type="ARBA" id="ARBA00023082"/>
    </source>
</evidence>